<dbReference type="InterPro" id="IPR046252">
    <property type="entry name" value="DUF6285"/>
</dbReference>
<reference evidence="2 3" key="1">
    <citation type="submission" date="2024-06" db="EMBL/GenBank/DDBJ databases">
        <title>Genomic Encyclopedia of Type Strains, Phase IV (KMG-IV): sequencing the most valuable type-strain genomes for metagenomic binning, comparative biology and taxonomic classification.</title>
        <authorList>
            <person name="Goeker M."/>
        </authorList>
    </citation>
    <scope>NUCLEOTIDE SEQUENCE [LARGE SCALE GENOMIC DNA]</scope>
    <source>
        <strain evidence="2 3">DSM 17809</strain>
    </source>
</reference>
<feature type="domain" description="DUF6285" evidence="1">
    <location>
        <begin position="23"/>
        <end position="113"/>
    </location>
</feature>
<sequence>MIEHPRAEELVEAVARWIEGVRPGLAPRDAFLARVAGNALGVVRRELAQGPTAEAAATARLAALLGHAGDHGELTAELCGRLRAGEMDRDTPGLLAALKANIQDQIAIDQPSYVPEPDS</sequence>
<organism evidence="2 3">
    <name type="scientific">Phenylobacterium koreense</name>
    <dbReference type="NCBI Taxonomy" id="266125"/>
    <lineage>
        <taxon>Bacteria</taxon>
        <taxon>Pseudomonadati</taxon>
        <taxon>Pseudomonadota</taxon>
        <taxon>Alphaproteobacteria</taxon>
        <taxon>Caulobacterales</taxon>
        <taxon>Caulobacteraceae</taxon>
        <taxon>Phenylobacterium</taxon>
    </lineage>
</organism>
<dbReference type="Proteomes" id="UP001549110">
    <property type="component" value="Unassembled WGS sequence"/>
</dbReference>
<dbReference type="EMBL" id="JBEPLU010000001">
    <property type="protein sequence ID" value="MET3524964.1"/>
    <property type="molecule type" value="Genomic_DNA"/>
</dbReference>
<comment type="caution">
    <text evidence="2">The sequence shown here is derived from an EMBL/GenBank/DDBJ whole genome shotgun (WGS) entry which is preliminary data.</text>
</comment>
<gene>
    <name evidence="2" type="ORF">ABID41_000059</name>
</gene>
<dbReference type="Pfam" id="PF19802">
    <property type="entry name" value="DUF6285"/>
    <property type="match status" value="1"/>
</dbReference>
<evidence type="ECO:0000259" key="1">
    <source>
        <dbReference type="Pfam" id="PF19802"/>
    </source>
</evidence>
<proteinExistence type="predicted"/>
<evidence type="ECO:0000313" key="3">
    <source>
        <dbReference type="Proteomes" id="UP001549110"/>
    </source>
</evidence>
<evidence type="ECO:0000313" key="2">
    <source>
        <dbReference type="EMBL" id="MET3524964.1"/>
    </source>
</evidence>
<protein>
    <recommendedName>
        <fullName evidence="1">DUF6285 domain-containing protein</fullName>
    </recommendedName>
</protein>
<keyword evidence="3" id="KW-1185">Reference proteome</keyword>
<accession>A0ABV2ED56</accession>
<dbReference type="RefSeq" id="WP_331929315.1">
    <property type="nucleotide sequence ID" value="NZ_JBEPLU010000001.1"/>
</dbReference>
<name>A0ABV2ED56_9CAUL</name>